<comment type="caution">
    <text evidence="6">The sequence shown here is derived from an EMBL/GenBank/DDBJ whole genome shotgun (WGS) entry which is preliminary data.</text>
</comment>
<keyword evidence="3" id="KW-0812">Transmembrane</keyword>
<feature type="transmembrane region" description="Helical" evidence="3">
    <location>
        <begin position="523"/>
        <end position="547"/>
    </location>
</feature>
<feature type="region of interest" description="Disordered" evidence="2">
    <location>
        <begin position="699"/>
        <end position="746"/>
    </location>
</feature>
<keyword evidence="3" id="KW-1133">Transmembrane helix</keyword>
<reference evidence="6" key="1">
    <citation type="submission" date="2022-03" db="EMBL/GenBank/DDBJ databases">
        <title>Draft genome sequence of Aduncisulcus paluster, a free-living microaerophilic Fornicata.</title>
        <authorList>
            <person name="Yuyama I."/>
            <person name="Kume K."/>
            <person name="Tamura T."/>
            <person name="Inagaki Y."/>
            <person name="Hashimoto T."/>
        </authorList>
    </citation>
    <scope>NUCLEOTIDE SEQUENCE</scope>
    <source>
        <strain evidence="6">NY0171</strain>
    </source>
</reference>
<feature type="chain" id="PRO_5046659708" description="Guanylate-binding protein N-terminal domain-containing protein" evidence="4">
    <location>
        <begin position="20"/>
        <end position="746"/>
    </location>
</feature>
<dbReference type="SUPFAM" id="SSF48340">
    <property type="entry name" value="Interferon-induced guanylate-binding protein 1 (GBP1), C-terminal domain"/>
    <property type="match status" value="1"/>
</dbReference>
<keyword evidence="7" id="KW-1185">Reference proteome</keyword>
<dbReference type="Gene3D" id="3.40.50.300">
    <property type="entry name" value="P-loop containing nucleotide triphosphate hydrolases"/>
    <property type="match status" value="1"/>
</dbReference>
<dbReference type="InterPro" id="IPR027417">
    <property type="entry name" value="P-loop_NTPase"/>
</dbReference>
<proteinExistence type="predicted"/>
<sequence>MNLNIFILICILCFSSVLCGRKGSSSNLSAHSLRAIPLIEVIESSDKINEFRFSDEAKEFIQSISSPIAVITPLGNQRCGKSYMMNQLGGLSELKLKKELMESIDDSDIELFAVLDSVKPVTRGVWVFGTPVCFKSDASVSPFEDCDPDNDVPVLLLDTEGGDSTERGNGFDKALFTLSLSISSIILYNSDFIVNSSEVDKIEIISLLSSNIFHSVSSASTNNNSEHSFLVPDFIWTIQKSFLQWNEEVLVERKEYLLNELEEVSHNFHSMDIQIFPPATSDTQYWGKLSNIPQEELSPLYIASIEKLRKSIFDIVSERAKYGDLFISGRFLSQFIDSFVSALNKTDIPDSVPYLDALRITVVKNAVEDYVQYMEKIDFPIFDDEFEQAHLAALEVAKVELSSPIFGAYGQDKDLMDMFEKAIEQEKKEFDDANIVAAFKQCGVVSRECINNISSLIASHTPESPVTIRGYENELKKCVYQFTSQCQGPIEMVLSARYNIQNGLSVQQNHMNTTYLSGMVKSMFFTGLMLLVGIVFVWILPLAGGIALKKSCIGTILTIFRVILVVFCVATFLMLAYVYFGRPHLMDHVDDTVVVPEDASYSTISLTNGPYASISLTGNNAFLTVLRIYESTIGGSRLVIVLTLLGAPLLLVVVGIITGEKVTPTNKNRLSNTRALQAAQKGAENMLRRKLQEHVTTTIGGTKPKREGKNVRTVQVKDEVDSESDEEYSQQAKIMTSSKVLSPQRK</sequence>
<name>A0ABQ5KJ65_9EUKA</name>
<evidence type="ECO:0000259" key="5">
    <source>
        <dbReference type="Pfam" id="PF02263"/>
    </source>
</evidence>
<keyword evidence="3" id="KW-0472">Membrane</keyword>
<organism evidence="6 7">
    <name type="scientific">Aduncisulcus paluster</name>
    <dbReference type="NCBI Taxonomy" id="2918883"/>
    <lineage>
        <taxon>Eukaryota</taxon>
        <taxon>Metamonada</taxon>
        <taxon>Carpediemonas-like organisms</taxon>
        <taxon>Aduncisulcus</taxon>
    </lineage>
</organism>
<feature type="signal peptide" evidence="4">
    <location>
        <begin position="1"/>
        <end position="19"/>
    </location>
</feature>
<dbReference type="InterPro" id="IPR015894">
    <property type="entry name" value="Guanylate-bd_N"/>
</dbReference>
<feature type="transmembrane region" description="Helical" evidence="3">
    <location>
        <begin position="559"/>
        <end position="580"/>
    </location>
</feature>
<evidence type="ECO:0000256" key="1">
    <source>
        <dbReference type="ARBA" id="ARBA00022801"/>
    </source>
</evidence>
<evidence type="ECO:0000313" key="7">
    <source>
        <dbReference type="Proteomes" id="UP001057375"/>
    </source>
</evidence>
<dbReference type="Pfam" id="PF02263">
    <property type="entry name" value="GBP"/>
    <property type="match status" value="1"/>
</dbReference>
<keyword evidence="4" id="KW-0732">Signal</keyword>
<keyword evidence="1" id="KW-0378">Hydrolase</keyword>
<feature type="compositionally biased region" description="Polar residues" evidence="2">
    <location>
        <begin position="732"/>
        <end position="746"/>
    </location>
</feature>
<feature type="compositionally biased region" description="Basic and acidic residues" evidence="2">
    <location>
        <begin position="704"/>
        <end position="719"/>
    </location>
</feature>
<protein>
    <recommendedName>
        <fullName evidence="5">Guanylate-binding protein N-terminal domain-containing protein</fullName>
    </recommendedName>
</protein>
<evidence type="ECO:0000256" key="2">
    <source>
        <dbReference type="SAM" id="MobiDB-lite"/>
    </source>
</evidence>
<evidence type="ECO:0000313" key="6">
    <source>
        <dbReference type="EMBL" id="GKT32561.1"/>
    </source>
</evidence>
<evidence type="ECO:0000256" key="3">
    <source>
        <dbReference type="SAM" id="Phobius"/>
    </source>
</evidence>
<dbReference type="EMBL" id="BQXS01010007">
    <property type="protein sequence ID" value="GKT32561.1"/>
    <property type="molecule type" value="Genomic_DNA"/>
</dbReference>
<accession>A0ABQ5KJ65</accession>
<dbReference type="SUPFAM" id="SSF52540">
    <property type="entry name" value="P-loop containing nucleoside triphosphate hydrolases"/>
    <property type="match status" value="1"/>
</dbReference>
<feature type="domain" description="Guanylate-binding protein N-terminal" evidence="5">
    <location>
        <begin position="50"/>
        <end position="267"/>
    </location>
</feature>
<dbReference type="PANTHER" id="PTHR10751">
    <property type="entry name" value="GUANYLATE BINDING PROTEIN"/>
    <property type="match status" value="1"/>
</dbReference>
<dbReference type="InterPro" id="IPR036543">
    <property type="entry name" value="Guanylate-bd_C_sf"/>
</dbReference>
<dbReference type="Proteomes" id="UP001057375">
    <property type="component" value="Unassembled WGS sequence"/>
</dbReference>
<gene>
    <name evidence="6" type="ORF">ADUPG1_006689</name>
</gene>
<feature type="transmembrane region" description="Helical" evidence="3">
    <location>
        <begin position="638"/>
        <end position="659"/>
    </location>
</feature>
<evidence type="ECO:0000256" key="4">
    <source>
        <dbReference type="SAM" id="SignalP"/>
    </source>
</evidence>